<name>A0A495QYZ3_9ACTN</name>
<proteinExistence type="predicted"/>
<dbReference type="OrthoDB" id="3480147at2"/>
<gene>
    <name evidence="1" type="ORF">BZB76_0731</name>
</gene>
<dbReference type="EMBL" id="RBWU01000001">
    <property type="protein sequence ID" value="RKS79277.1"/>
    <property type="molecule type" value="Genomic_DNA"/>
</dbReference>
<protein>
    <submittedName>
        <fullName evidence="1">Uncharacterized protein</fullName>
    </submittedName>
</protein>
<dbReference type="Proteomes" id="UP000274601">
    <property type="component" value="Unassembled WGS sequence"/>
</dbReference>
<organism evidence="1 2">
    <name type="scientific">Actinomadura pelletieri DSM 43383</name>
    <dbReference type="NCBI Taxonomy" id="1120940"/>
    <lineage>
        <taxon>Bacteria</taxon>
        <taxon>Bacillati</taxon>
        <taxon>Actinomycetota</taxon>
        <taxon>Actinomycetes</taxon>
        <taxon>Streptosporangiales</taxon>
        <taxon>Thermomonosporaceae</taxon>
        <taxon>Actinomadura</taxon>
    </lineage>
</organism>
<comment type="caution">
    <text evidence="1">The sequence shown here is derived from an EMBL/GenBank/DDBJ whole genome shotgun (WGS) entry which is preliminary data.</text>
</comment>
<accession>A0A495QYZ3</accession>
<dbReference type="AlphaFoldDB" id="A0A495QYZ3"/>
<evidence type="ECO:0000313" key="2">
    <source>
        <dbReference type="Proteomes" id="UP000274601"/>
    </source>
</evidence>
<reference evidence="1 2" key="1">
    <citation type="submission" date="2018-10" db="EMBL/GenBank/DDBJ databases">
        <title>Genomic Encyclopedia of Archaeal and Bacterial Type Strains, Phase II (KMG-II): from individual species to whole genera.</title>
        <authorList>
            <person name="Goeker M."/>
        </authorList>
    </citation>
    <scope>NUCLEOTIDE SEQUENCE [LARGE SCALE GENOMIC DNA]</scope>
    <source>
        <strain evidence="1 2">DSM 43383</strain>
    </source>
</reference>
<keyword evidence="2" id="KW-1185">Reference proteome</keyword>
<evidence type="ECO:0000313" key="1">
    <source>
        <dbReference type="EMBL" id="RKS79277.1"/>
    </source>
</evidence>
<sequence>MGKLLNEPVRAEHDTVGRLTAYEWRGTRYAVNEVLKTYGTAQEGRVYRVRVTGADGVAVAELGRDEDRWRIRHVFSA</sequence>
<dbReference type="RefSeq" id="WP_121432817.1">
    <property type="nucleotide sequence ID" value="NZ_RBWU01000001.1"/>
</dbReference>